<keyword evidence="10" id="KW-1185">Reference proteome</keyword>
<protein>
    <recommendedName>
        <fullName evidence="7">Protein arginine methyltransferase NDUFAF7</fullName>
        <ecNumber evidence="7">2.1.1.320</ecNumber>
    </recommendedName>
</protein>
<sequence>MDSPIVTQLFRQLFRHGHPACHTRRNLTNLASALHHSRQRQVRIHNNNTSSRALSSGTRGAISQSEKERQWQQRNDTFPIERSDELQRYPTVTARDLRKHTERPRRVKMLMRDFIEDSLYNPHYGYFSKQVVIFTPGEPFDFGSIRDELEFHALLSQRYREFEDALDQKKGPGGTAAAPSDTRQLWYTPTELFRPYYGEAVARYLCENYRQTTFPYHDLIIYEMGAGRGTLMLNILDYIRDVDPEVYERTRYKIIEISPNLAGVQESSLRAGSGSGAAGAGADAGAALESSASARGHRDRVDIINKSVFDWKDTVPSPCFFLAFEVFDNFAHDVIRYDLRTEEPLQGTVVIDAEGDFYQTFSPVADPVIKRFLRLRHSATEGVYPLPYHSRSGLGMDPQEPWWRRSLRGLRGMGGGGGGVGAPGGLSQPEYVPTRLMDFFEVLERYFPNHQLVASDFHSLPDATRGLNAPIVQTRYQRRPVPVTTPLVHQGYFDIMFPTDFDTMEAIYRSVTGKLSRVRSHEDFMRSWAYVEDCETRNGENPLLSWYNNASVMMTWNYRMM</sequence>
<dbReference type="GO" id="GO:0005739">
    <property type="term" value="C:mitochondrion"/>
    <property type="evidence" value="ECO:0007669"/>
    <property type="project" value="UniProtKB-SubCell"/>
</dbReference>
<dbReference type="Proteomes" id="UP000283895">
    <property type="component" value="Unassembled WGS sequence"/>
</dbReference>
<evidence type="ECO:0000256" key="8">
    <source>
        <dbReference type="SAM" id="MobiDB-lite"/>
    </source>
</evidence>
<evidence type="ECO:0000256" key="4">
    <source>
        <dbReference type="ARBA" id="ARBA00022679"/>
    </source>
</evidence>
<dbReference type="OrthoDB" id="17415at2759"/>
<keyword evidence="5 7" id="KW-0496">Mitochondrion</keyword>
<evidence type="ECO:0000256" key="5">
    <source>
        <dbReference type="ARBA" id="ARBA00023128"/>
    </source>
</evidence>
<gene>
    <name evidence="9" type="ORF">VMCG_08670</name>
</gene>
<keyword evidence="4 7" id="KW-0808">Transferase</keyword>
<dbReference type="AlphaFoldDB" id="A0A423VTD7"/>
<dbReference type="EC" id="2.1.1.320" evidence="7"/>
<accession>A0A423VTD7</accession>
<name>A0A423VTD7_9PEZI</name>
<comment type="caution">
    <text evidence="9">The sequence shown here is derived from an EMBL/GenBank/DDBJ whole genome shotgun (WGS) entry which is preliminary data.</text>
</comment>
<comment type="similarity">
    <text evidence="2 7">Belongs to the NDUFAF7 family.</text>
</comment>
<dbReference type="InterPro" id="IPR038375">
    <property type="entry name" value="NDUFAF7_sf"/>
</dbReference>
<evidence type="ECO:0000313" key="10">
    <source>
        <dbReference type="Proteomes" id="UP000283895"/>
    </source>
</evidence>
<evidence type="ECO:0000256" key="3">
    <source>
        <dbReference type="ARBA" id="ARBA00022603"/>
    </source>
</evidence>
<dbReference type="GO" id="GO:0035243">
    <property type="term" value="F:protein-arginine omega-N symmetric methyltransferase activity"/>
    <property type="evidence" value="ECO:0007669"/>
    <property type="project" value="UniProtKB-EC"/>
</dbReference>
<comment type="catalytic activity">
    <reaction evidence="6 7">
        <text>L-arginyl-[protein] + 2 S-adenosyl-L-methionine = N(omega),N(omega)'-dimethyl-L-arginyl-[protein] + 2 S-adenosyl-L-homocysteine + 2 H(+)</text>
        <dbReference type="Rhea" id="RHEA:48108"/>
        <dbReference type="Rhea" id="RHEA-COMP:10532"/>
        <dbReference type="Rhea" id="RHEA-COMP:11992"/>
        <dbReference type="ChEBI" id="CHEBI:15378"/>
        <dbReference type="ChEBI" id="CHEBI:29965"/>
        <dbReference type="ChEBI" id="CHEBI:57856"/>
        <dbReference type="ChEBI" id="CHEBI:59789"/>
        <dbReference type="ChEBI" id="CHEBI:88221"/>
        <dbReference type="EC" id="2.1.1.320"/>
    </reaction>
</comment>
<dbReference type="PANTHER" id="PTHR12049:SF5">
    <property type="entry name" value="PROTEIN ARGININE METHYLTRANSFERASE NDUFAF7 HOMOLOG, MITOCHONDRIAL"/>
    <property type="match status" value="1"/>
</dbReference>
<dbReference type="GO" id="GO:0032259">
    <property type="term" value="P:methylation"/>
    <property type="evidence" value="ECO:0007669"/>
    <property type="project" value="UniProtKB-KW"/>
</dbReference>
<dbReference type="SUPFAM" id="SSF53335">
    <property type="entry name" value="S-adenosyl-L-methionine-dependent methyltransferases"/>
    <property type="match status" value="1"/>
</dbReference>
<evidence type="ECO:0000256" key="6">
    <source>
        <dbReference type="ARBA" id="ARBA00048612"/>
    </source>
</evidence>
<keyword evidence="3 7" id="KW-0489">Methyltransferase</keyword>
<dbReference type="Gene3D" id="3.40.50.12710">
    <property type="match status" value="1"/>
</dbReference>
<organism evidence="9 10">
    <name type="scientific">Cytospora schulzeri</name>
    <dbReference type="NCBI Taxonomy" id="448051"/>
    <lineage>
        <taxon>Eukaryota</taxon>
        <taxon>Fungi</taxon>
        <taxon>Dikarya</taxon>
        <taxon>Ascomycota</taxon>
        <taxon>Pezizomycotina</taxon>
        <taxon>Sordariomycetes</taxon>
        <taxon>Sordariomycetidae</taxon>
        <taxon>Diaporthales</taxon>
        <taxon>Cytosporaceae</taxon>
        <taxon>Cytospora</taxon>
    </lineage>
</organism>
<comment type="function">
    <text evidence="7">Arginine methyltransferase involved in the assembly or stability of mitochondrial NADH:ubiquinone oxidoreductase complex (complex I).</text>
</comment>
<dbReference type="STRING" id="356882.A0A423VTD7"/>
<feature type="compositionally biased region" description="Polar residues" evidence="8">
    <location>
        <begin position="45"/>
        <end position="64"/>
    </location>
</feature>
<dbReference type="InterPro" id="IPR029063">
    <property type="entry name" value="SAM-dependent_MTases_sf"/>
</dbReference>
<evidence type="ECO:0000256" key="2">
    <source>
        <dbReference type="ARBA" id="ARBA00005891"/>
    </source>
</evidence>
<dbReference type="InterPro" id="IPR003788">
    <property type="entry name" value="NDUFAF7"/>
</dbReference>
<dbReference type="EMBL" id="LKEA01000041">
    <property type="protein sequence ID" value="ROV94328.1"/>
    <property type="molecule type" value="Genomic_DNA"/>
</dbReference>
<dbReference type="PANTHER" id="PTHR12049">
    <property type="entry name" value="PROTEIN ARGININE METHYLTRANSFERASE NDUFAF7, MITOCHONDRIAL"/>
    <property type="match status" value="1"/>
</dbReference>
<dbReference type="Pfam" id="PF02636">
    <property type="entry name" value="Methyltransf_28"/>
    <property type="match status" value="1"/>
</dbReference>
<feature type="region of interest" description="Disordered" evidence="8">
    <location>
        <begin position="45"/>
        <end position="85"/>
    </location>
</feature>
<reference evidence="9 10" key="1">
    <citation type="submission" date="2015-09" db="EMBL/GenBank/DDBJ databases">
        <title>Host preference determinants of Valsa canker pathogens revealed by comparative genomics.</title>
        <authorList>
            <person name="Yin Z."/>
            <person name="Huang L."/>
        </authorList>
    </citation>
    <scope>NUCLEOTIDE SEQUENCE [LARGE SCALE GENOMIC DNA]</scope>
    <source>
        <strain evidence="9 10">03-1</strain>
    </source>
</reference>
<evidence type="ECO:0000256" key="1">
    <source>
        <dbReference type="ARBA" id="ARBA00004173"/>
    </source>
</evidence>
<evidence type="ECO:0000256" key="7">
    <source>
        <dbReference type="RuleBase" id="RU364114"/>
    </source>
</evidence>
<evidence type="ECO:0000313" key="9">
    <source>
        <dbReference type="EMBL" id="ROV94328.1"/>
    </source>
</evidence>
<comment type="subcellular location">
    <subcellularLocation>
        <location evidence="1 7">Mitochondrion</location>
    </subcellularLocation>
</comment>
<proteinExistence type="inferred from homology"/>